<evidence type="ECO:0000259" key="12">
    <source>
        <dbReference type="Pfam" id="PF01467"/>
    </source>
</evidence>
<dbReference type="CDD" id="cd02165">
    <property type="entry name" value="NMNAT"/>
    <property type="match status" value="1"/>
</dbReference>
<name>A0A9D9HDJ3_9BACT</name>
<reference evidence="13" key="2">
    <citation type="journal article" date="2021" name="PeerJ">
        <title>Extensive microbial diversity within the chicken gut microbiome revealed by metagenomics and culture.</title>
        <authorList>
            <person name="Gilroy R."/>
            <person name="Ravi A."/>
            <person name="Getino M."/>
            <person name="Pursley I."/>
            <person name="Horton D.L."/>
            <person name="Alikhan N.F."/>
            <person name="Baker D."/>
            <person name="Gharbi K."/>
            <person name="Hall N."/>
            <person name="Watson M."/>
            <person name="Adriaenssens E.M."/>
            <person name="Foster-Nyarko E."/>
            <person name="Jarju S."/>
            <person name="Secka A."/>
            <person name="Antonio M."/>
            <person name="Oren A."/>
            <person name="Chaudhuri R.R."/>
            <person name="La Ragione R."/>
            <person name="Hildebrand F."/>
            <person name="Pallen M.J."/>
        </authorList>
    </citation>
    <scope>NUCLEOTIDE SEQUENCE</scope>
    <source>
        <strain evidence="13">D3-1215</strain>
    </source>
</reference>
<dbReference type="InterPro" id="IPR005248">
    <property type="entry name" value="NadD/NMNAT"/>
</dbReference>
<evidence type="ECO:0000313" key="13">
    <source>
        <dbReference type="EMBL" id="MBO8446954.1"/>
    </source>
</evidence>
<dbReference type="GO" id="GO:0009435">
    <property type="term" value="P:NAD+ biosynthetic process"/>
    <property type="evidence" value="ECO:0007669"/>
    <property type="project" value="UniProtKB-UniRule"/>
</dbReference>
<reference evidence="13" key="1">
    <citation type="submission" date="2020-10" db="EMBL/GenBank/DDBJ databases">
        <authorList>
            <person name="Gilroy R."/>
        </authorList>
    </citation>
    <scope>NUCLEOTIDE SEQUENCE</scope>
    <source>
        <strain evidence="13">D3-1215</strain>
    </source>
</reference>
<comment type="function">
    <text evidence="1 11">Catalyzes the reversible adenylation of nicotinate mononucleotide (NaMN) to nicotinic acid adenine dinucleotide (NaAD).</text>
</comment>
<dbReference type="PANTHER" id="PTHR39321">
    <property type="entry name" value="NICOTINATE-NUCLEOTIDE ADENYLYLTRANSFERASE-RELATED"/>
    <property type="match status" value="1"/>
</dbReference>
<comment type="caution">
    <text evidence="13">The sequence shown here is derived from an EMBL/GenBank/DDBJ whole genome shotgun (WGS) entry which is preliminary data.</text>
</comment>
<comment type="catalytic activity">
    <reaction evidence="10 11">
        <text>nicotinate beta-D-ribonucleotide + ATP + H(+) = deamido-NAD(+) + diphosphate</text>
        <dbReference type="Rhea" id="RHEA:22860"/>
        <dbReference type="ChEBI" id="CHEBI:15378"/>
        <dbReference type="ChEBI" id="CHEBI:30616"/>
        <dbReference type="ChEBI" id="CHEBI:33019"/>
        <dbReference type="ChEBI" id="CHEBI:57502"/>
        <dbReference type="ChEBI" id="CHEBI:58437"/>
        <dbReference type="EC" id="2.7.7.18"/>
    </reaction>
</comment>
<evidence type="ECO:0000256" key="4">
    <source>
        <dbReference type="ARBA" id="ARBA00022642"/>
    </source>
</evidence>
<evidence type="ECO:0000256" key="9">
    <source>
        <dbReference type="ARBA" id="ARBA00023027"/>
    </source>
</evidence>
<dbReference type="GO" id="GO:0004515">
    <property type="term" value="F:nicotinate-nucleotide adenylyltransferase activity"/>
    <property type="evidence" value="ECO:0007669"/>
    <property type="project" value="UniProtKB-UniRule"/>
</dbReference>
<dbReference type="Proteomes" id="UP000823637">
    <property type="component" value="Unassembled WGS sequence"/>
</dbReference>
<evidence type="ECO:0000256" key="10">
    <source>
        <dbReference type="ARBA" id="ARBA00048721"/>
    </source>
</evidence>
<comment type="similarity">
    <text evidence="3 11">Belongs to the NadD family.</text>
</comment>
<dbReference type="AlphaFoldDB" id="A0A9D9HDJ3"/>
<dbReference type="PANTHER" id="PTHR39321:SF3">
    <property type="entry name" value="PHOSPHOPANTETHEINE ADENYLYLTRANSFERASE"/>
    <property type="match status" value="1"/>
</dbReference>
<dbReference type="SUPFAM" id="SSF52374">
    <property type="entry name" value="Nucleotidylyl transferase"/>
    <property type="match status" value="1"/>
</dbReference>
<evidence type="ECO:0000256" key="7">
    <source>
        <dbReference type="ARBA" id="ARBA00022741"/>
    </source>
</evidence>
<keyword evidence="5 11" id="KW-0808">Transferase</keyword>
<protein>
    <recommendedName>
        <fullName evidence="11">Probable nicotinate-nucleotide adenylyltransferase</fullName>
        <ecNumber evidence="11">2.7.7.18</ecNumber>
    </recommendedName>
    <alternativeName>
        <fullName evidence="11">Deamido-NAD(+) diphosphorylase</fullName>
    </alternativeName>
    <alternativeName>
        <fullName evidence="11">Deamido-NAD(+) pyrophosphorylase</fullName>
    </alternativeName>
    <alternativeName>
        <fullName evidence="11">Nicotinate mononucleotide adenylyltransferase</fullName>
        <shortName evidence="11">NaMN adenylyltransferase</shortName>
    </alternativeName>
</protein>
<dbReference type="InterPro" id="IPR014729">
    <property type="entry name" value="Rossmann-like_a/b/a_fold"/>
</dbReference>
<proteinExistence type="inferred from homology"/>
<comment type="pathway">
    <text evidence="2 11">Cofactor biosynthesis; NAD(+) biosynthesis; deamido-NAD(+) from nicotinate D-ribonucleotide: step 1/1.</text>
</comment>
<keyword evidence="4 11" id="KW-0662">Pyridine nucleotide biosynthesis</keyword>
<gene>
    <name evidence="11 13" type="primary">nadD</name>
    <name evidence="13" type="ORF">IAC32_04320</name>
</gene>
<dbReference type="EC" id="2.7.7.18" evidence="11"/>
<keyword evidence="9 11" id="KW-0520">NAD</keyword>
<feature type="domain" description="Cytidyltransferase-like" evidence="12">
    <location>
        <begin position="32"/>
        <end position="191"/>
    </location>
</feature>
<evidence type="ECO:0000313" key="14">
    <source>
        <dbReference type="Proteomes" id="UP000823637"/>
    </source>
</evidence>
<dbReference type="GO" id="GO:0005524">
    <property type="term" value="F:ATP binding"/>
    <property type="evidence" value="ECO:0007669"/>
    <property type="project" value="UniProtKB-KW"/>
</dbReference>
<dbReference type="EMBL" id="JADIMR010000062">
    <property type="protein sequence ID" value="MBO8446954.1"/>
    <property type="molecule type" value="Genomic_DNA"/>
</dbReference>
<keyword evidence="6 11" id="KW-0548">Nucleotidyltransferase</keyword>
<evidence type="ECO:0000256" key="6">
    <source>
        <dbReference type="ARBA" id="ARBA00022695"/>
    </source>
</evidence>
<dbReference type="HAMAP" id="MF_00244">
    <property type="entry name" value="NaMN_adenylyltr"/>
    <property type="match status" value="1"/>
</dbReference>
<evidence type="ECO:0000256" key="1">
    <source>
        <dbReference type="ARBA" id="ARBA00002324"/>
    </source>
</evidence>
<dbReference type="NCBIfam" id="TIGR00482">
    <property type="entry name" value="nicotinate (nicotinamide) nucleotide adenylyltransferase"/>
    <property type="match status" value="1"/>
</dbReference>
<dbReference type="Gene3D" id="3.40.50.620">
    <property type="entry name" value="HUPs"/>
    <property type="match status" value="1"/>
</dbReference>
<keyword evidence="8 11" id="KW-0067">ATP-binding</keyword>
<sequence>MLTYTLPNNTPPRSYANFLDDLAGTGRARIGLYCGSFNPIHNAHTALCSYLLEKEDLQKILLVVSPRNPFKRQSELMNDDLRLTLARLAVEDTPGIEVSDVEMQLPRPSYTINTILKLKQMYSDKDFVLIMGADNIGRFDHWKDYGRILSETAGIIAFRRPGYENANSPFPQIRIVDNPLMDVSSTEIRRKLRDGVQVSGLVCPKVEKYLTGLIGENGYESLFK</sequence>
<organism evidence="13 14">
    <name type="scientific">Candidatus Enterocola intestinipullorum</name>
    <dbReference type="NCBI Taxonomy" id="2840783"/>
    <lineage>
        <taxon>Bacteria</taxon>
        <taxon>Pseudomonadati</taxon>
        <taxon>Bacteroidota</taxon>
        <taxon>Bacteroidia</taxon>
        <taxon>Bacteroidales</taxon>
        <taxon>Candidatus Enterocola</taxon>
    </lineage>
</organism>
<evidence type="ECO:0000256" key="8">
    <source>
        <dbReference type="ARBA" id="ARBA00022840"/>
    </source>
</evidence>
<accession>A0A9D9HDJ3</accession>
<evidence type="ECO:0000256" key="5">
    <source>
        <dbReference type="ARBA" id="ARBA00022679"/>
    </source>
</evidence>
<dbReference type="Pfam" id="PF01467">
    <property type="entry name" value="CTP_transf_like"/>
    <property type="match status" value="1"/>
</dbReference>
<evidence type="ECO:0000256" key="11">
    <source>
        <dbReference type="HAMAP-Rule" id="MF_00244"/>
    </source>
</evidence>
<evidence type="ECO:0000256" key="3">
    <source>
        <dbReference type="ARBA" id="ARBA00009014"/>
    </source>
</evidence>
<evidence type="ECO:0000256" key="2">
    <source>
        <dbReference type="ARBA" id="ARBA00005019"/>
    </source>
</evidence>
<keyword evidence="7 11" id="KW-0547">Nucleotide-binding</keyword>
<dbReference type="InterPro" id="IPR004821">
    <property type="entry name" value="Cyt_trans-like"/>
</dbReference>